<gene>
    <name evidence="1" type="ORF">PS645_02286</name>
</gene>
<dbReference type="AlphaFoldDB" id="A0A5E6SKN9"/>
<evidence type="ECO:0000313" key="2">
    <source>
        <dbReference type="Proteomes" id="UP000325607"/>
    </source>
</evidence>
<proteinExistence type="predicted"/>
<dbReference type="Proteomes" id="UP000325607">
    <property type="component" value="Unassembled WGS sequence"/>
</dbReference>
<accession>A0A5E6SKN9</accession>
<sequence>MAGVNWPKRGVHWSRLGSETTVSAEDNAKLIRAAHKFTEHAISEDDLWNLLRSVATAKNEEKIAHQRAATHKDTLRSLRAMLTLDPPSLVDALSKCARETFIDVQIAQNRIPWEEIDWVASEEGSWEVHGPRTMRRSVQEALDAATAKKCPRGPKKKPYQIALALTCLTMWEGCRQKNSPGRLEFTRAAFNAAGMYLHDKRIGALLTKVGKSECRRSN</sequence>
<organism evidence="1 2">
    <name type="scientific">Pseudomonas fluorescens</name>
    <dbReference type="NCBI Taxonomy" id="294"/>
    <lineage>
        <taxon>Bacteria</taxon>
        <taxon>Pseudomonadati</taxon>
        <taxon>Pseudomonadota</taxon>
        <taxon>Gammaproteobacteria</taxon>
        <taxon>Pseudomonadales</taxon>
        <taxon>Pseudomonadaceae</taxon>
        <taxon>Pseudomonas</taxon>
    </lineage>
</organism>
<dbReference type="EMBL" id="CABVGX010000015">
    <property type="protein sequence ID" value="VVM81331.1"/>
    <property type="molecule type" value="Genomic_DNA"/>
</dbReference>
<evidence type="ECO:0000313" key="1">
    <source>
        <dbReference type="EMBL" id="VVM81331.1"/>
    </source>
</evidence>
<name>A0A5E6SKN9_PSEFL</name>
<protein>
    <submittedName>
        <fullName evidence="1">Uncharacterized protein</fullName>
    </submittedName>
</protein>
<reference evidence="1 2" key="1">
    <citation type="submission" date="2019-09" db="EMBL/GenBank/DDBJ databases">
        <authorList>
            <person name="Chandra G."/>
            <person name="Truman W A."/>
        </authorList>
    </citation>
    <scope>NUCLEOTIDE SEQUENCE [LARGE SCALE GENOMIC DNA]</scope>
    <source>
        <strain evidence="1">PS645</strain>
    </source>
</reference>